<dbReference type="PRINTS" id="PR00401">
    <property type="entry name" value="SH2DOMAIN"/>
</dbReference>
<dbReference type="GO" id="GO:0046854">
    <property type="term" value="P:phosphatidylinositol phosphate biosynthetic process"/>
    <property type="evidence" value="ECO:0007669"/>
    <property type="project" value="TreeGrafter"/>
</dbReference>
<comment type="function">
    <text evidence="7">Binds to activated (phosphorylated) protein-tyrosine kinases through its SH2 domain and regulates their kinase activity. During insulin stimulation, it also binds to IRS-1.</text>
</comment>
<reference evidence="17" key="5">
    <citation type="submission" date="2025-09" db="UniProtKB">
        <authorList>
            <consortium name="Ensembl"/>
        </authorList>
    </citation>
    <scope>IDENTIFICATION</scope>
</reference>
<evidence type="ECO:0000256" key="5">
    <source>
        <dbReference type="ARBA" id="ARBA00022999"/>
    </source>
</evidence>
<dbReference type="InterPro" id="IPR000980">
    <property type="entry name" value="SH2"/>
</dbReference>
<dbReference type="FunFam" id="3.30.505.10:FF:000006">
    <property type="entry name" value="Phosphatidylinositol 3-kinase regulatory subunit alpha"/>
    <property type="match status" value="1"/>
</dbReference>
<dbReference type="Pfam" id="PF07653">
    <property type="entry name" value="SH3_2"/>
    <property type="match status" value="1"/>
</dbReference>
<evidence type="ECO:0000259" key="15">
    <source>
        <dbReference type="PROSITE" id="PS50002"/>
    </source>
</evidence>
<dbReference type="InterPro" id="IPR000198">
    <property type="entry name" value="RhoGAP_dom"/>
</dbReference>
<dbReference type="Gene3D" id="2.30.30.40">
    <property type="entry name" value="SH3 Domains"/>
    <property type="match status" value="1"/>
</dbReference>
<dbReference type="Ensembl" id="ENSEEET00000017171.2">
    <property type="protein sequence ID" value="ENSEEEP00000016979.2"/>
    <property type="gene ID" value="ENSEEEG00000008379.2"/>
</dbReference>
<dbReference type="PANTHER" id="PTHR10155:SF2">
    <property type="entry name" value="PHOSPHATIDYLINOSITOL 3-KINASE REGULATORY SUBUNIT GAMMA"/>
    <property type="match status" value="1"/>
</dbReference>
<evidence type="ECO:0000256" key="9">
    <source>
        <dbReference type="ARBA" id="ARBA00071518"/>
    </source>
</evidence>
<dbReference type="Gene3D" id="3.30.505.10">
    <property type="entry name" value="SH2 domain"/>
    <property type="match status" value="2"/>
</dbReference>
<evidence type="ECO:0000256" key="12">
    <source>
        <dbReference type="PROSITE-ProRule" id="PRU00192"/>
    </source>
</evidence>
<feature type="domain" description="SH2" evidence="14">
    <location>
        <begin position="332"/>
        <end position="427"/>
    </location>
</feature>
<keyword evidence="5 11" id="KW-0727">SH2 domain</keyword>
<keyword evidence="6" id="KW-0449">Lipoprotein</keyword>
<organism evidence="17 18">
    <name type="scientific">Electrophorus electricus</name>
    <name type="common">Electric eel</name>
    <name type="synonym">Gymnotus electricus</name>
    <dbReference type="NCBI Taxonomy" id="8005"/>
    <lineage>
        <taxon>Eukaryota</taxon>
        <taxon>Metazoa</taxon>
        <taxon>Chordata</taxon>
        <taxon>Craniata</taxon>
        <taxon>Vertebrata</taxon>
        <taxon>Euteleostomi</taxon>
        <taxon>Actinopterygii</taxon>
        <taxon>Neopterygii</taxon>
        <taxon>Teleostei</taxon>
        <taxon>Ostariophysi</taxon>
        <taxon>Gymnotiformes</taxon>
        <taxon>Gymnotoidei</taxon>
        <taxon>Gymnotidae</taxon>
        <taxon>Electrophorus</taxon>
    </lineage>
</organism>
<evidence type="ECO:0000313" key="18">
    <source>
        <dbReference type="Proteomes" id="UP000314983"/>
    </source>
</evidence>
<reference evidence="17" key="3">
    <citation type="submission" date="2020-05" db="EMBL/GenBank/DDBJ databases">
        <title>Electrophorus electricus (electric eel) genome, fEleEle1, primary haplotype.</title>
        <authorList>
            <person name="Myers G."/>
            <person name="Meyer A."/>
            <person name="Fedrigo O."/>
            <person name="Formenti G."/>
            <person name="Rhie A."/>
            <person name="Tracey A."/>
            <person name="Sims Y."/>
            <person name="Jarvis E.D."/>
        </authorList>
    </citation>
    <scope>NUCLEOTIDE SEQUENCE [LARGE SCALE GENOMIC DNA]</scope>
</reference>
<name>A0A4W4EXT7_ELEEL</name>
<dbReference type="AlphaFoldDB" id="A0A4W4EXT7"/>
<evidence type="ECO:0000259" key="14">
    <source>
        <dbReference type="PROSITE" id="PS50001"/>
    </source>
</evidence>
<dbReference type="CDD" id="cd09942">
    <property type="entry name" value="SH2_nSH2_p85_like"/>
    <property type="match status" value="1"/>
</dbReference>
<evidence type="ECO:0000256" key="10">
    <source>
        <dbReference type="ARBA" id="ARBA00082483"/>
    </source>
</evidence>
<dbReference type="Gene3D" id="1.10.287.1490">
    <property type="match status" value="1"/>
</dbReference>
<gene>
    <name evidence="17" type="primary">LOC113567981</name>
</gene>
<dbReference type="InterPro" id="IPR035022">
    <property type="entry name" value="PI3kinase_P85_nSH2"/>
</dbReference>
<feature type="coiled-coil region" evidence="13">
    <location>
        <begin position="441"/>
        <end position="475"/>
    </location>
</feature>
<evidence type="ECO:0000256" key="8">
    <source>
        <dbReference type="ARBA" id="ARBA00066175"/>
    </source>
</evidence>
<keyword evidence="4" id="KW-0677">Repeat</keyword>
<dbReference type="Gene3D" id="1.10.555.10">
    <property type="entry name" value="Rho GTPase activation protein"/>
    <property type="match status" value="1"/>
</dbReference>
<dbReference type="Proteomes" id="UP000314983">
    <property type="component" value="Chromosome 3"/>
</dbReference>
<dbReference type="InterPro" id="IPR032498">
    <property type="entry name" value="PI3K_P85_iSH2"/>
</dbReference>
<dbReference type="Pfam" id="PF16454">
    <property type="entry name" value="PI3K_P85_iSH2"/>
    <property type="match status" value="1"/>
</dbReference>
<protein>
    <recommendedName>
        <fullName evidence="9">Phosphatidylinositol 3-kinase regulatory subunit gamma</fullName>
    </recommendedName>
    <alternativeName>
        <fullName evidence="10">p55PIK</fullName>
    </alternativeName>
</protein>
<dbReference type="SMART" id="SM00326">
    <property type="entry name" value="SH3"/>
    <property type="match status" value="1"/>
</dbReference>
<dbReference type="FunFam" id="3.30.505.10:FF:000017">
    <property type="entry name" value="Phosphatidylinositol 3-kinase regulatory subunit gamma b"/>
    <property type="match status" value="1"/>
</dbReference>
<dbReference type="OMA" id="KICHING"/>
<dbReference type="GO" id="GO:0005942">
    <property type="term" value="C:phosphatidylinositol 3-kinase complex"/>
    <property type="evidence" value="ECO:0007669"/>
    <property type="project" value="TreeGrafter"/>
</dbReference>
<dbReference type="SUPFAM" id="SSF55550">
    <property type="entry name" value="SH2 domain"/>
    <property type="match status" value="2"/>
</dbReference>
<evidence type="ECO:0000256" key="3">
    <source>
        <dbReference type="ARBA" id="ARBA00022553"/>
    </source>
</evidence>
<dbReference type="PANTHER" id="PTHR10155">
    <property type="entry name" value="PHOSPHATIDYLINOSITOL 3-KINASE REGULATORY SUBUNIT"/>
    <property type="match status" value="1"/>
</dbReference>
<evidence type="ECO:0000256" key="2">
    <source>
        <dbReference type="ARBA" id="ARBA00022443"/>
    </source>
</evidence>
<dbReference type="Pfam" id="PF00017">
    <property type="entry name" value="SH2"/>
    <property type="match status" value="2"/>
</dbReference>
<dbReference type="InterPro" id="IPR036860">
    <property type="entry name" value="SH2_dom_sf"/>
</dbReference>
<dbReference type="SUPFAM" id="SSF48350">
    <property type="entry name" value="GTPase activation domain, GAP"/>
    <property type="match status" value="1"/>
</dbReference>
<feature type="domain" description="Rho-GAP" evidence="16">
    <location>
        <begin position="110"/>
        <end position="296"/>
    </location>
</feature>
<feature type="domain" description="SH3" evidence="15">
    <location>
        <begin position="3"/>
        <end position="77"/>
    </location>
</feature>
<keyword evidence="2 12" id="KW-0728">SH3 domain</keyword>
<dbReference type="SUPFAM" id="SSF50044">
    <property type="entry name" value="SH3-domain"/>
    <property type="match status" value="1"/>
</dbReference>
<keyword evidence="13" id="KW-0175">Coiled coil</keyword>
<evidence type="ECO:0000256" key="6">
    <source>
        <dbReference type="ARBA" id="ARBA00023288"/>
    </source>
</evidence>
<dbReference type="FunFam" id="2.30.30.40:FF:000075">
    <property type="entry name" value="phosphatidylinositol 3-kinase regulatory subunit alpha"/>
    <property type="match status" value="1"/>
</dbReference>
<dbReference type="InterPro" id="IPR008936">
    <property type="entry name" value="Rho_GTPase_activation_prot"/>
</dbReference>
<feature type="domain" description="SH2" evidence="14">
    <location>
        <begin position="625"/>
        <end position="709"/>
    </location>
</feature>
<dbReference type="InterPro" id="IPR036028">
    <property type="entry name" value="SH3-like_dom_sf"/>
</dbReference>
<dbReference type="InterPro" id="IPR001452">
    <property type="entry name" value="SH3_domain"/>
</dbReference>
<accession>A0A4W4EXT7</accession>
<evidence type="ECO:0000259" key="16">
    <source>
        <dbReference type="PROSITE" id="PS50238"/>
    </source>
</evidence>
<dbReference type="CDD" id="cd12925">
    <property type="entry name" value="iSH2_PIK3R3"/>
    <property type="match status" value="1"/>
</dbReference>
<dbReference type="GO" id="GO:0008286">
    <property type="term" value="P:insulin receptor signaling pathway"/>
    <property type="evidence" value="ECO:0007669"/>
    <property type="project" value="TreeGrafter"/>
</dbReference>
<evidence type="ECO:0000256" key="4">
    <source>
        <dbReference type="ARBA" id="ARBA00022737"/>
    </source>
</evidence>
<reference evidence="17" key="4">
    <citation type="submission" date="2025-08" db="UniProtKB">
        <authorList>
            <consortium name="Ensembl"/>
        </authorList>
    </citation>
    <scope>IDENTIFICATION</scope>
</reference>
<evidence type="ECO:0000256" key="1">
    <source>
        <dbReference type="ARBA" id="ARBA00009442"/>
    </source>
</evidence>
<evidence type="ECO:0000256" key="11">
    <source>
        <dbReference type="PROSITE-ProRule" id="PRU00191"/>
    </source>
</evidence>
<keyword evidence="18" id="KW-1185">Reference proteome</keyword>
<dbReference type="PROSITE" id="PS50001">
    <property type="entry name" value="SH2"/>
    <property type="match status" value="2"/>
</dbReference>
<dbReference type="GO" id="GO:0046935">
    <property type="term" value="F:1-phosphatidylinositol-3-kinase regulator activity"/>
    <property type="evidence" value="ECO:0007669"/>
    <property type="project" value="TreeGrafter"/>
</dbReference>
<reference evidence="18" key="1">
    <citation type="journal article" date="2014" name="Science">
        <title>Nonhuman genetics. Genomic basis for the convergent evolution of electric organs.</title>
        <authorList>
            <person name="Gallant J.R."/>
            <person name="Traeger L.L."/>
            <person name="Volkening J.D."/>
            <person name="Moffett H."/>
            <person name="Chen P.H."/>
            <person name="Novina C.D."/>
            <person name="Phillips G.N.Jr."/>
            <person name="Anand R."/>
            <person name="Wells G.B."/>
            <person name="Pinch M."/>
            <person name="Guth R."/>
            <person name="Unguez G.A."/>
            <person name="Albert J.S."/>
            <person name="Zakon H.H."/>
            <person name="Samanta M.P."/>
            <person name="Sussman M.R."/>
        </authorList>
    </citation>
    <scope>NUCLEOTIDE SEQUENCE [LARGE SCALE GENOMIC DNA]</scope>
</reference>
<dbReference type="GeneTree" id="ENSGT00940000156259"/>
<dbReference type="SMART" id="SM00324">
    <property type="entry name" value="RhoGAP"/>
    <property type="match status" value="1"/>
</dbReference>
<dbReference type="PROSITE" id="PS50002">
    <property type="entry name" value="SH3"/>
    <property type="match status" value="1"/>
</dbReference>
<evidence type="ECO:0000256" key="7">
    <source>
        <dbReference type="ARBA" id="ARBA00057933"/>
    </source>
</evidence>
<dbReference type="Pfam" id="PF00620">
    <property type="entry name" value="RhoGAP"/>
    <property type="match status" value="1"/>
</dbReference>
<keyword evidence="3" id="KW-0597">Phosphoprotein</keyword>
<dbReference type="PRINTS" id="PR00678">
    <property type="entry name" value="PI3KINASEP85"/>
</dbReference>
<sequence>MSSDSFQYRALFEYKRERGDDISLQAGDLLTVSKLAILTPDYQDGDEKDPKGWLHGTNERTKEKGDFPGTFVEYVGVVRVGLPAGKPCPRPVPPTPVGPQPPGACASGGSGLGELVEQCAVPDQAPAVVLRLTEALERPGEFFLTPLSLSFSLSPPPSLITDPAAVDCEQYALTVLADTLRAYLQDLLCPLIPEVVYSELVYTAQETQNLEECGQQLKKILDSPSVPQSNHQLLVHLTRHLSKVAQSEGAAQASPRLLGQAYSEAVFKNNHFSADVNPEHHVKILEALISVGGLMEMQAAPALPPKPAKPMTPVNSNGVKEAASSSLQEAEWYWGDISREEVNDKLRDMPDGTFLVRDASTKMQGDYTLTLRKGGNNKLIKIYHRDGKYGFSEPLTFSSVVELISHYRHESLAQYNTKLDVKLMYPVSRYQQDQLVKEDNIDAVGKKLQEYHNQYQEKSKEYDRLYEEYTKTSQEIQMKRTAIEAFNETIKIFEEQCHTQERYSKEYIERSRRDGNDKEIERIMMNYEKLKCRLGEIHESKIRLEQDLKTQALDNRETDKKMNSLKPDLIQLRKIRDQYLVWLNHKGVRQKRINDWLGIKNENDDDAYFVSEEDENLPHYDEKSWFVGDLKRTQAEDLLLGKPDGAFLIRESMAFGEVKHCVIYSTPRGYGFAEPYNLYSTLKDLVLHYHQTSLVQHNDSLNVRLAYPVYAQMPSGPRR</sequence>
<comment type="similarity">
    <text evidence="1">Belongs to the PI3K p85 subunit family.</text>
</comment>
<proteinExistence type="inferred from homology"/>
<reference evidence="18" key="2">
    <citation type="journal article" date="2017" name="Sci. Adv.">
        <title>A tail of two voltages: Proteomic comparison of the three electric organs of the electric eel.</title>
        <authorList>
            <person name="Traeger L.L."/>
            <person name="Sabat G."/>
            <person name="Barrett-Wilt G.A."/>
            <person name="Wells G.B."/>
            <person name="Sussman M.R."/>
        </authorList>
    </citation>
    <scope>NUCLEOTIDE SEQUENCE [LARGE SCALE GENOMIC DNA]</scope>
</reference>
<evidence type="ECO:0000313" key="17">
    <source>
        <dbReference type="Ensembl" id="ENSEEEP00000016979.2"/>
    </source>
</evidence>
<dbReference type="PROSITE" id="PS50238">
    <property type="entry name" value="RHOGAP"/>
    <property type="match status" value="1"/>
</dbReference>
<dbReference type="FunFam" id="1.10.287.1490:FF:000001">
    <property type="entry name" value="Putative phosphatidylinositol 3-kinase regulatory subunit alpha"/>
    <property type="match status" value="1"/>
</dbReference>
<evidence type="ECO:0000256" key="13">
    <source>
        <dbReference type="SAM" id="Coils"/>
    </source>
</evidence>
<dbReference type="SMART" id="SM00252">
    <property type="entry name" value="SH2"/>
    <property type="match status" value="2"/>
</dbReference>
<comment type="subunit">
    <text evidence="8">Heterodimer of a regulatory subunit PIK3R3 and a p110 catalytic subunit (PIK3CA, PIK3CB or PIK3CD). Interacts with AXL.</text>
</comment>